<keyword evidence="3" id="KW-0804">Transcription</keyword>
<keyword evidence="2 4" id="KW-0238">DNA-binding</keyword>
<feature type="DNA-binding region" description="H-T-H motif" evidence="4">
    <location>
        <begin position="36"/>
        <end position="55"/>
    </location>
</feature>
<evidence type="ECO:0000259" key="5">
    <source>
        <dbReference type="PROSITE" id="PS50977"/>
    </source>
</evidence>
<dbReference type="KEGG" id="cted:CTEST_04415"/>
<evidence type="ECO:0000256" key="3">
    <source>
        <dbReference type="ARBA" id="ARBA00023163"/>
    </source>
</evidence>
<dbReference type="PANTHER" id="PTHR30055:SF234">
    <property type="entry name" value="HTH-TYPE TRANSCRIPTIONAL REGULATOR BETI"/>
    <property type="match status" value="1"/>
</dbReference>
<accession>A0A0G3H6F6</accession>
<dbReference type="PATRIC" id="fig|136857.5.peg.872"/>
<dbReference type="GO" id="GO:0003700">
    <property type="term" value="F:DNA-binding transcription factor activity"/>
    <property type="evidence" value="ECO:0007669"/>
    <property type="project" value="TreeGrafter"/>
</dbReference>
<keyword evidence="7" id="KW-1185">Reference proteome</keyword>
<dbReference type="SUPFAM" id="SSF46689">
    <property type="entry name" value="Homeodomain-like"/>
    <property type="match status" value="1"/>
</dbReference>
<dbReference type="OrthoDB" id="3787664at2"/>
<keyword evidence="1" id="KW-0805">Transcription regulation</keyword>
<evidence type="ECO:0000256" key="1">
    <source>
        <dbReference type="ARBA" id="ARBA00023015"/>
    </source>
</evidence>
<name>A0A0G3H6F6_9CORY</name>
<reference evidence="6 7" key="1">
    <citation type="journal article" date="2015" name="Genome Announc.">
        <title>Complete Genome Sequence of the Type Strain Corynebacterium testudinoris DSM 44614, Recovered from Necrotic Lesions in the Mouth of a Tortoise.</title>
        <authorList>
            <person name="Ruckert C."/>
            <person name="Kriete M."/>
            <person name="Jaenicke S."/>
            <person name="Winkler A."/>
            <person name="Tauch A."/>
        </authorList>
    </citation>
    <scope>NUCLEOTIDE SEQUENCE [LARGE SCALE GENOMIC DNA]</scope>
    <source>
        <strain evidence="6 7">DSM 44614</strain>
    </source>
</reference>
<dbReference type="RefSeq" id="WP_052844295.1">
    <property type="nucleotide sequence ID" value="NZ_CP011545.1"/>
</dbReference>
<evidence type="ECO:0000313" key="7">
    <source>
        <dbReference type="Proteomes" id="UP000035540"/>
    </source>
</evidence>
<dbReference type="Proteomes" id="UP000035540">
    <property type="component" value="Chromosome"/>
</dbReference>
<feature type="domain" description="HTH tetR-type" evidence="5">
    <location>
        <begin position="13"/>
        <end position="73"/>
    </location>
</feature>
<protein>
    <submittedName>
        <fullName evidence="6">Transcriptional regulator, TetR family</fullName>
    </submittedName>
</protein>
<dbReference type="STRING" id="136857.CTEST_04415"/>
<organism evidence="6 7">
    <name type="scientific">Corynebacterium testudinoris</name>
    <dbReference type="NCBI Taxonomy" id="136857"/>
    <lineage>
        <taxon>Bacteria</taxon>
        <taxon>Bacillati</taxon>
        <taxon>Actinomycetota</taxon>
        <taxon>Actinomycetes</taxon>
        <taxon>Mycobacteriales</taxon>
        <taxon>Corynebacteriaceae</taxon>
        <taxon>Corynebacterium</taxon>
    </lineage>
</organism>
<evidence type="ECO:0000256" key="4">
    <source>
        <dbReference type="PROSITE-ProRule" id="PRU00335"/>
    </source>
</evidence>
<gene>
    <name evidence="6" type="ORF">CTEST_04415</name>
</gene>
<dbReference type="Pfam" id="PF00440">
    <property type="entry name" value="TetR_N"/>
    <property type="match status" value="1"/>
</dbReference>
<dbReference type="PROSITE" id="PS50977">
    <property type="entry name" value="HTH_TETR_2"/>
    <property type="match status" value="1"/>
</dbReference>
<reference evidence="7" key="2">
    <citation type="submission" date="2015-05" db="EMBL/GenBank/DDBJ databases">
        <title>Complete genome sequence of Corynebacterium testudinoris DSM 44614, recovered from necrotic lesions in the mouth of a tortoise.</title>
        <authorList>
            <person name="Ruckert C."/>
            <person name="Albersmeier A."/>
            <person name="Winkler A."/>
            <person name="Tauch A."/>
        </authorList>
    </citation>
    <scope>NUCLEOTIDE SEQUENCE [LARGE SCALE GENOMIC DNA]</scope>
    <source>
        <strain evidence="7">DSM 44614</strain>
    </source>
</reference>
<dbReference type="InterPro" id="IPR001647">
    <property type="entry name" value="HTH_TetR"/>
</dbReference>
<evidence type="ECO:0000256" key="2">
    <source>
        <dbReference type="ARBA" id="ARBA00023125"/>
    </source>
</evidence>
<sequence length="217" mass="24612">MNNDKSRRELKRARTRRRIEDAATALVVKHGFDNITIDDICLAADISRRSFFNYMESKDEAVLGHPRLMMSDDRRAEFVAQPSANVVATALDYVAATLDDLEAADMECGAEEEFLATLKERRHQIMTSEPSVALLSLNRFREQSAQMQEVVMEHLEAHPGDRILQDEPLEVEASIINGLVREAIWLQVSRPCPTTDRTQRLRDAGATITTLTKELTW</sequence>
<dbReference type="GO" id="GO:0000976">
    <property type="term" value="F:transcription cis-regulatory region binding"/>
    <property type="evidence" value="ECO:0007669"/>
    <property type="project" value="TreeGrafter"/>
</dbReference>
<dbReference type="EMBL" id="CP011545">
    <property type="protein sequence ID" value="AKK08330.1"/>
    <property type="molecule type" value="Genomic_DNA"/>
</dbReference>
<dbReference type="Gene3D" id="1.10.357.10">
    <property type="entry name" value="Tetracycline Repressor, domain 2"/>
    <property type="match status" value="1"/>
</dbReference>
<dbReference type="InterPro" id="IPR050109">
    <property type="entry name" value="HTH-type_TetR-like_transc_reg"/>
</dbReference>
<proteinExistence type="predicted"/>
<evidence type="ECO:0000313" key="6">
    <source>
        <dbReference type="EMBL" id="AKK08330.1"/>
    </source>
</evidence>
<dbReference type="InterPro" id="IPR009057">
    <property type="entry name" value="Homeodomain-like_sf"/>
</dbReference>
<dbReference type="AlphaFoldDB" id="A0A0G3H6F6"/>
<dbReference type="PANTHER" id="PTHR30055">
    <property type="entry name" value="HTH-TYPE TRANSCRIPTIONAL REGULATOR RUTR"/>
    <property type="match status" value="1"/>
</dbReference>